<evidence type="ECO:0000256" key="1">
    <source>
        <dbReference type="SAM" id="Phobius"/>
    </source>
</evidence>
<keyword evidence="3" id="KW-1185">Reference proteome</keyword>
<feature type="transmembrane region" description="Helical" evidence="1">
    <location>
        <begin position="132"/>
        <end position="150"/>
    </location>
</feature>
<organism evidence="2 3">
    <name type="scientific">Patiriisocius hiemis</name>
    <dbReference type="NCBI Taxonomy" id="3075604"/>
    <lineage>
        <taxon>Bacteria</taxon>
        <taxon>Pseudomonadati</taxon>
        <taxon>Bacteroidota</taxon>
        <taxon>Flavobacteriia</taxon>
        <taxon>Flavobacteriales</taxon>
        <taxon>Flavobacteriaceae</taxon>
        <taxon>Patiriisocius</taxon>
    </lineage>
</organism>
<evidence type="ECO:0000313" key="3">
    <source>
        <dbReference type="Proteomes" id="UP001254488"/>
    </source>
</evidence>
<feature type="transmembrane region" description="Helical" evidence="1">
    <location>
        <begin position="12"/>
        <end position="31"/>
    </location>
</feature>
<feature type="transmembrane region" description="Helical" evidence="1">
    <location>
        <begin position="171"/>
        <end position="192"/>
    </location>
</feature>
<name>A0ABU2Y999_9FLAO</name>
<accession>A0ABU2Y999</accession>
<gene>
    <name evidence="2" type="ORF">RM538_01150</name>
</gene>
<evidence type="ECO:0000313" key="2">
    <source>
        <dbReference type="EMBL" id="MDT0554592.1"/>
    </source>
</evidence>
<proteinExistence type="predicted"/>
<feature type="transmembrane region" description="Helical" evidence="1">
    <location>
        <begin position="108"/>
        <end position="126"/>
    </location>
</feature>
<sequence>MKVKKTYLKGGAIFFVSLIVILVTTLTVYFTGIHSHRSITSNFYISLSIISFFIFLFLFYGLYKGVGLLDSFPKFKTFKRGNIIPEVPLIEGFGETGLDMASGGGLKGIIISILLWIAITILMLVGLLLLEIVLWFSFFILLAMLYWIFFRALRLVFSKSHNTIGKLDTSLFFAFGYTTMYVGWMFFIVFLADYLR</sequence>
<keyword evidence="1" id="KW-1133">Transmembrane helix</keyword>
<dbReference type="RefSeq" id="WP_311331553.1">
    <property type="nucleotide sequence ID" value="NZ_JAVRHZ010000001.1"/>
</dbReference>
<keyword evidence="1" id="KW-0472">Membrane</keyword>
<protein>
    <submittedName>
        <fullName evidence="2">Uncharacterized protein</fullName>
    </submittedName>
</protein>
<keyword evidence="1" id="KW-0812">Transmembrane</keyword>
<feature type="transmembrane region" description="Helical" evidence="1">
    <location>
        <begin position="43"/>
        <end position="63"/>
    </location>
</feature>
<dbReference type="Proteomes" id="UP001254488">
    <property type="component" value="Unassembled WGS sequence"/>
</dbReference>
<comment type="caution">
    <text evidence="2">The sequence shown here is derived from an EMBL/GenBank/DDBJ whole genome shotgun (WGS) entry which is preliminary data.</text>
</comment>
<reference evidence="2 3" key="1">
    <citation type="submission" date="2023-09" db="EMBL/GenBank/DDBJ databases">
        <authorList>
            <person name="Rey-Velasco X."/>
        </authorList>
    </citation>
    <scope>NUCLEOTIDE SEQUENCE [LARGE SCALE GENOMIC DNA]</scope>
    <source>
        <strain evidence="2 3">W242</strain>
    </source>
</reference>
<dbReference type="EMBL" id="JAVRHZ010000001">
    <property type="protein sequence ID" value="MDT0554592.1"/>
    <property type="molecule type" value="Genomic_DNA"/>
</dbReference>